<comment type="subcellular location">
    <subcellularLocation>
        <location evidence="2">Cytoplasm</location>
    </subcellularLocation>
    <subcellularLocation>
        <location evidence="1">Nucleus</location>
    </subcellularLocation>
</comment>
<name>A0ABR3U9K6_9PLEO</name>
<dbReference type="InterPro" id="IPR046530">
    <property type="entry name" value="BIM1-like_dom"/>
</dbReference>
<sequence>MLSNSVLALAFLPLALAHFQLEFPASRGFTDDTQGNFPCGGFNDVQQQRTDFPIGGGPIQLHMEHPQTNVAVYMAIGDNPGDGFNIVAQQQLQVSGLGDFCLGSVAVPAGLNVSDGTRATIQVVTNNHEAGGLYQCADVTLVNNAQINFNDNCKNQTGMSVTQENISGNPNGTSTDESPSSATSGAAASSTPTTGAATQAKAASGKGTPRRKVKKVHRAAGTDDKKLQTALKKLNVQPIQAIEEVNMFKSDGNVIHFSAPKVHASVPANTFAIYGHGEDKELTELVPGILNQLGPDSLASLRKLAESYQSMQKEKGEDGEKKDDDDEDDDDIPDLVAGENFESKAEVE</sequence>
<dbReference type="CDD" id="cd22055">
    <property type="entry name" value="NAC_BTF3"/>
    <property type="match status" value="1"/>
</dbReference>
<evidence type="ECO:0000256" key="4">
    <source>
        <dbReference type="ARBA" id="ARBA00022192"/>
    </source>
</evidence>
<dbReference type="Gene3D" id="2.20.70.30">
    <property type="entry name" value="Nascent polypeptide-associated complex domain"/>
    <property type="match status" value="1"/>
</dbReference>
<feature type="compositionally biased region" description="Polar residues" evidence="7">
    <location>
        <begin position="160"/>
        <end position="177"/>
    </location>
</feature>
<dbReference type="InterPro" id="IPR002715">
    <property type="entry name" value="Nas_poly-pep-assoc_cplx_dom"/>
</dbReference>
<feature type="compositionally biased region" description="Low complexity" evidence="7">
    <location>
        <begin position="178"/>
        <end position="198"/>
    </location>
</feature>
<proteinExistence type="inferred from homology"/>
<protein>
    <recommendedName>
        <fullName evidence="4 6">Nascent polypeptide-associated complex subunit beta</fullName>
    </recommendedName>
</protein>
<accession>A0ABR3U9K6</accession>
<evidence type="ECO:0000256" key="3">
    <source>
        <dbReference type="ARBA" id="ARBA00005296"/>
    </source>
</evidence>
<dbReference type="EMBL" id="JBHGVX010000009">
    <property type="protein sequence ID" value="KAL1792569.1"/>
    <property type="molecule type" value="Genomic_DNA"/>
</dbReference>
<dbReference type="PANTHER" id="PTHR10351">
    <property type="entry name" value="TRANSCRIPTION FACTOR BTF3 FAMILY MEMBER"/>
    <property type="match status" value="1"/>
</dbReference>
<feature type="domain" description="NAC-A/B" evidence="9">
    <location>
        <begin position="221"/>
        <end position="286"/>
    </location>
</feature>
<evidence type="ECO:0000313" key="10">
    <source>
        <dbReference type="EMBL" id="KAL1792569.1"/>
    </source>
</evidence>
<keyword evidence="11" id="KW-1185">Reference proteome</keyword>
<comment type="subunit">
    <text evidence="6">Part of the nascent polypeptide-associated complex (NAC).</text>
</comment>
<reference evidence="10 11" key="1">
    <citation type="submission" date="2024-09" db="EMBL/GenBank/DDBJ databases">
        <title>T2T genomes of carrot and Alternaria dauci and their utility for understanding host-pathogen interaction during carrot leaf blight disease.</title>
        <authorList>
            <person name="Liu W."/>
            <person name="Xu S."/>
            <person name="Ou C."/>
            <person name="Liu X."/>
            <person name="Zhuang F."/>
            <person name="Deng X.W."/>
        </authorList>
    </citation>
    <scope>NUCLEOTIDE SEQUENCE [LARGE SCALE GENOMIC DNA]</scope>
    <source>
        <strain evidence="10 11">A2016</strain>
    </source>
</reference>
<dbReference type="Pfam" id="PF20238">
    <property type="entry name" value="BIM1-like_dom"/>
    <property type="match status" value="1"/>
</dbReference>
<dbReference type="PROSITE" id="PS51151">
    <property type="entry name" value="NAC_AB"/>
    <property type="match status" value="1"/>
</dbReference>
<keyword evidence="6" id="KW-0804">Transcription</keyword>
<evidence type="ECO:0000256" key="8">
    <source>
        <dbReference type="SAM" id="SignalP"/>
    </source>
</evidence>
<dbReference type="InterPro" id="IPR039370">
    <property type="entry name" value="BTF3"/>
</dbReference>
<dbReference type="SMART" id="SM01407">
    <property type="entry name" value="NAC"/>
    <property type="match status" value="1"/>
</dbReference>
<comment type="similarity">
    <text evidence="3 6">Belongs to the NAC-beta family.</text>
</comment>
<feature type="compositionally biased region" description="Acidic residues" evidence="7">
    <location>
        <begin position="323"/>
        <end position="333"/>
    </location>
</feature>
<feature type="region of interest" description="Disordered" evidence="7">
    <location>
        <begin position="160"/>
        <end position="223"/>
    </location>
</feature>
<evidence type="ECO:0000256" key="6">
    <source>
        <dbReference type="RuleBase" id="RU361272"/>
    </source>
</evidence>
<organism evidence="10 11">
    <name type="scientific">Alternaria dauci</name>
    <dbReference type="NCBI Taxonomy" id="48095"/>
    <lineage>
        <taxon>Eukaryota</taxon>
        <taxon>Fungi</taxon>
        <taxon>Dikarya</taxon>
        <taxon>Ascomycota</taxon>
        <taxon>Pezizomycotina</taxon>
        <taxon>Dothideomycetes</taxon>
        <taxon>Pleosporomycetidae</taxon>
        <taxon>Pleosporales</taxon>
        <taxon>Pleosporineae</taxon>
        <taxon>Pleosporaceae</taxon>
        <taxon>Alternaria</taxon>
        <taxon>Alternaria sect. Porri</taxon>
    </lineage>
</organism>
<evidence type="ECO:0000256" key="5">
    <source>
        <dbReference type="ARBA" id="ARBA00022491"/>
    </source>
</evidence>
<evidence type="ECO:0000313" key="11">
    <source>
        <dbReference type="Proteomes" id="UP001578633"/>
    </source>
</evidence>
<evidence type="ECO:0000259" key="9">
    <source>
        <dbReference type="PROSITE" id="PS51151"/>
    </source>
</evidence>
<dbReference type="Proteomes" id="UP001578633">
    <property type="component" value="Chromosome 9"/>
</dbReference>
<evidence type="ECO:0000256" key="2">
    <source>
        <dbReference type="ARBA" id="ARBA00004496"/>
    </source>
</evidence>
<feature type="signal peptide" evidence="8">
    <location>
        <begin position="1"/>
        <end position="17"/>
    </location>
</feature>
<dbReference type="CDD" id="cd21176">
    <property type="entry name" value="LPMO_auxiliary-like"/>
    <property type="match status" value="1"/>
</dbReference>
<dbReference type="Pfam" id="PF01849">
    <property type="entry name" value="NAC"/>
    <property type="match status" value="1"/>
</dbReference>
<dbReference type="InterPro" id="IPR038187">
    <property type="entry name" value="NAC_A/B_dom_sf"/>
</dbReference>
<feature type="chain" id="PRO_5046853982" description="Nascent polypeptide-associated complex subunit beta" evidence="8">
    <location>
        <begin position="18"/>
        <end position="348"/>
    </location>
</feature>
<dbReference type="RefSeq" id="XP_069303153.1">
    <property type="nucleotide sequence ID" value="XM_069455230.1"/>
</dbReference>
<feature type="compositionally biased region" description="Basic residues" evidence="7">
    <location>
        <begin position="208"/>
        <end position="218"/>
    </location>
</feature>
<evidence type="ECO:0000256" key="7">
    <source>
        <dbReference type="SAM" id="MobiDB-lite"/>
    </source>
</evidence>
<comment type="caution">
    <text evidence="10">The sequence shown here is derived from an EMBL/GenBank/DDBJ whole genome shotgun (WGS) entry which is preliminary data.</text>
</comment>
<dbReference type="GeneID" id="96089398"/>
<keyword evidence="6" id="KW-0805">Transcription regulation</keyword>
<feature type="region of interest" description="Disordered" evidence="7">
    <location>
        <begin position="305"/>
        <end position="348"/>
    </location>
</feature>
<evidence type="ECO:0000256" key="1">
    <source>
        <dbReference type="ARBA" id="ARBA00004123"/>
    </source>
</evidence>
<gene>
    <name evidence="10" type="ORF">ACET3X_009076</name>
</gene>
<feature type="compositionally biased region" description="Basic and acidic residues" evidence="7">
    <location>
        <begin position="312"/>
        <end position="322"/>
    </location>
</feature>
<keyword evidence="5" id="KW-0678">Repressor</keyword>
<keyword evidence="8" id="KW-0732">Signal</keyword>